<sequence>MKKNTLFAAVLLSLFVVTEIAMANSAELLLADNIGSGWTEMNMNGPPDDYDYNLTVKYVAYAPDNKLGIMVSRVQRSIYYDSNGVGEQNTGVGGIFYTSCLGRGFDSDCPATDDIGLFKFCENESSSREPGSVWLLGFALIALAGIRKKLSK</sequence>
<dbReference type="KEGG" id="dmm:dnm_004010"/>
<proteinExistence type="predicted"/>
<protein>
    <recommendedName>
        <fullName evidence="4">PEP-CTERM protein-sorting domain-containing protein</fullName>
    </recommendedName>
</protein>
<dbReference type="Proteomes" id="UP000663722">
    <property type="component" value="Chromosome"/>
</dbReference>
<dbReference type="AlphaFoldDB" id="A0A975GKD7"/>
<organism evidence="2 3">
    <name type="scientific">Desulfonema magnum</name>
    <dbReference type="NCBI Taxonomy" id="45655"/>
    <lineage>
        <taxon>Bacteria</taxon>
        <taxon>Pseudomonadati</taxon>
        <taxon>Thermodesulfobacteriota</taxon>
        <taxon>Desulfobacteria</taxon>
        <taxon>Desulfobacterales</taxon>
        <taxon>Desulfococcaceae</taxon>
        <taxon>Desulfonema</taxon>
    </lineage>
</organism>
<gene>
    <name evidence="2" type="ORF">dnm_004010</name>
</gene>
<accession>A0A975GKD7</accession>
<name>A0A975GKD7_9BACT</name>
<dbReference type="EMBL" id="CP061800">
    <property type="protein sequence ID" value="QTA84405.1"/>
    <property type="molecule type" value="Genomic_DNA"/>
</dbReference>
<keyword evidence="3" id="KW-1185">Reference proteome</keyword>
<evidence type="ECO:0000313" key="2">
    <source>
        <dbReference type="EMBL" id="QTA84405.1"/>
    </source>
</evidence>
<reference evidence="2" key="1">
    <citation type="journal article" date="2021" name="Microb. Physiol.">
        <title>Proteogenomic Insights into the Physiology of Marine, Sulfate-Reducing, Filamentous Desulfonema limicola and Desulfonema magnum.</title>
        <authorList>
            <person name="Schnaars V."/>
            <person name="Wohlbrand L."/>
            <person name="Scheve S."/>
            <person name="Hinrichs C."/>
            <person name="Reinhardt R."/>
            <person name="Rabus R."/>
        </authorList>
    </citation>
    <scope>NUCLEOTIDE SEQUENCE</scope>
    <source>
        <strain evidence="2">4be13</strain>
    </source>
</reference>
<feature type="chain" id="PRO_5037584334" description="PEP-CTERM protein-sorting domain-containing protein" evidence="1">
    <location>
        <begin position="24"/>
        <end position="152"/>
    </location>
</feature>
<evidence type="ECO:0000313" key="3">
    <source>
        <dbReference type="Proteomes" id="UP000663722"/>
    </source>
</evidence>
<evidence type="ECO:0000256" key="1">
    <source>
        <dbReference type="SAM" id="SignalP"/>
    </source>
</evidence>
<evidence type="ECO:0008006" key="4">
    <source>
        <dbReference type="Google" id="ProtNLM"/>
    </source>
</evidence>
<feature type="signal peptide" evidence="1">
    <location>
        <begin position="1"/>
        <end position="23"/>
    </location>
</feature>
<dbReference type="RefSeq" id="WP_207680906.1">
    <property type="nucleotide sequence ID" value="NZ_CP061800.1"/>
</dbReference>
<keyword evidence="1" id="KW-0732">Signal</keyword>